<feature type="compositionally biased region" description="Basic and acidic residues" evidence="1">
    <location>
        <begin position="64"/>
        <end position="73"/>
    </location>
</feature>
<comment type="caution">
    <text evidence="2">The sequence shown here is derived from an EMBL/GenBank/DDBJ whole genome shotgun (WGS) entry which is preliminary data.</text>
</comment>
<evidence type="ECO:0000313" key="3">
    <source>
        <dbReference type="Proteomes" id="UP000636800"/>
    </source>
</evidence>
<protein>
    <submittedName>
        <fullName evidence="2">Uncharacterized protein</fullName>
    </submittedName>
</protein>
<sequence>MLPIAVVFIITRRPMRVSSRKAPSTKIEKYRELPSRKPPSRPSGEVGEGQPEARGLAQEELTEGEGHRVDHGAPKAALANMAVSLAAWEGQMQKPFEKAAFLCEGGRAQ</sequence>
<reference evidence="2 3" key="1">
    <citation type="journal article" date="2020" name="Nat. Food">
        <title>A phased Vanilla planifolia genome enables genetic improvement of flavour and production.</title>
        <authorList>
            <person name="Hasing T."/>
            <person name="Tang H."/>
            <person name="Brym M."/>
            <person name="Khazi F."/>
            <person name="Huang T."/>
            <person name="Chambers A.H."/>
        </authorList>
    </citation>
    <scope>NUCLEOTIDE SEQUENCE [LARGE SCALE GENOMIC DNA]</scope>
    <source>
        <tissue evidence="2">Leaf</tissue>
    </source>
</reference>
<dbReference type="Proteomes" id="UP000636800">
    <property type="component" value="Chromosome 6"/>
</dbReference>
<evidence type="ECO:0000313" key="2">
    <source>
        <dbReference type="EMBL" id="KAG0476652.1"/>
    </source>
</evidence>
<organism evidence="2 3">
    <name type="scientific">Vanilla planifolia</name>
    <name type="common">Vanilla</name>
    <dbReference type="NCBI Taxonomy" id="51239"/>
    <lineage>
        <taxon>Eukaryota</taxon>
        <taxon>Viridiplantae</taxon>
        <taxon>Streptophyta</taxon>
        <taxon>Embryophyta</taxon>
        <taxon>Tracheophyta</taxon>
        <taxon>Spermatophyta</taxon>
        <taxon>Magnoliopsida</taxon>
        <taxon>Liliopsida</taxon>
        <taxon>Asparagales</taxon>
        <taxon>Orchidaceae</taxon>
        <taxon>Vanilloideae</taxon>
        <taxon>Vanilleae</taxon>
        <taxon>Vanilla</taxon>
    </lineage>
</organism>
<dbReference type="EMBL" id="JADCNL010000006">
    <property type="protein sequence ID" value="KAG0476652.1"/>
    <property type="molecule type" value="Genomic_DNA"/>
</dbReference>
<feature type="region of interest" description="Disordered" evidence="1">
    <location>
        <begin position="18"/>
        <end position="73"/>
    </location>
</feature>
<accession>A0A835QZI5</accession>
<evidence type="ECO:0000256" key="1">
    <source>
        <dbReference type="SAM" id="MobiDB-lite"/>
    </source>
</evidence>
<dbReference type="AlphaFoldDB" id="A0A835QZI5"/>
<dbReference type="OrthoDB" id="437922at2759"/>
<proteinExistence type="predicted"/>
<name>A0A835QZI5_VANPL</name>
<feature type="compositionally biased region" description="Basic and acidic residues" evidence="1">
    <location>
        <begin position="26"/>
        <end position="35"/>
    </location>
</feature>
<keyword evidence="3" id="KW-1185">Reference proteome</keyword>
<gene>
    <name evidence="2" type="ORF">HPP92_013493</name>
</gene>